<sequence>MKYIRRLLVPSAPESELPNVDYEEMMLDEMVEMWLHWLNPEVAHAGTRTGLVFSRPSPQLTSIRTSGEHPAPCTAERTHHSFPYLPWQRTPRATFATAAITSGKRSHVADLHNKMLSGCHDHPLRKNTLSSSASPPASLEANPGFSATPTTDESVSRRSTAQHP</sequence>
<feature type="compositionally biased region" description="Low complexity" evidence="1">
    <location>
        <begin position="129"/>
        <end position="139"/>
    </location>
</feature>
<name>A0A8E2DNA9_9APHY</name>
<accession>A0A8E2DNA9</accession>
<feature type="compositionally biased region" description="Polar residues" evidence="1">
    <location>
        <begin position="145"/>
        <end position="164"/>
    </location>
</feature>
<dbReference type="EMBL" id="KV722428">
    <property type="protein sequence ID" value="OCH89368.1"/>
    <property type="molecule type" value="Genomic_DNA"/>
</dbReference>
<feature type="region of interest" description="Disordered" evidence="1">
    <location>
        <begin position="119"/>
        <end position="164"/>
    </location>
</feature>
<protein>
    <submittedName>
        <fullName evidence="2">Uncharacterized protein</fullName>
    </submittedName>
</protein>
<evidence type="ECO:0000256" key="1">
    <source>
        <dbReference type="SAM" id="MobiDB-lite"/>
    </source>
</evidence>
<keyword evidence="3" id="KW-1185">Reference proteome</keyword>
<dbReference type="Proteomes" id="UP000250043">
    <property type="component" value="Unassembled WGS sequence"/>
</dbReference>
<gene>
    <name evidence="2" type="ORF">OBBRIDRAFT_835853</name>
</gene>
<organism evidence="2 3">
    <name type="scientific">Obba rivulosa</name>
    <dbReference type="NCBI Taxonomy" id="1052685"/>
    <lineage>
        <taxon>Eukaryota</taxon>
        <taxon>Fungi</taxon>
        <taxon>Dikarya</taxon>
        <taxon>Basidiomycota</taxon>
        <taxon>Agaricomycotina</taxon>
        <taxon>Agaricomycetes</taxon>
        <taxon>Polyporales</taxon>
        <taxon>Gelatoporiaceae</taxon>
        <taxon>Obba</taxon>
    </lineage>
</organism>
<evidence type="ECO:0000313" key="2">
    <source>
        <dbReference type="EMBL" id="OCH89368.1"/>
    </source>
</evidence>
<reference evidence="2 3" key="1">
    <citation type="submission" date="2016-07" db="EMBL/GenBank/DDBJ databases">
        <title>Draft genome of the white-rot fungus Obba rivulosa 3A-2.</title>
        <authorList>
            <consortium name="DOE Joint Genome Institute"/>
            <person name="Miettinen O."/>
            <person name="Riley R."/>
            <person name="Acob R."/>
            <person name="Barry K."/>
            <person name="Cullen D."/>
            <person name="De Vries R."/>
            <person name="Hainaut M."/>
            <person name="Hatakka A."/>
            <person name="Henrissat B."/>
            <person name="Hilden K."/>
            <person name="Kuo R."/>
            <person name="Labutti K."/>
            <person name="Lipzen A."/>
            <person name="Makela M.R."/>
            <person name="Sandor L."/>
            <person name="Spatafora J.W."/>
            <person name="Grigoriev I.V."/>
            <person name="Hibbett D.S."/>
        </authorList>
    </citation>
    <scope>NUCLEOTIDE SEQUENCE [LARGE SCALE GENOMIC DNA]</scope>
    <source>
        <strain evidence="2 3">3A-2</strain>
    </source>
</reference>
<evidence type="ECO:0000313" key="3">
    <source>
        <dbReference type="Proteomes" id="UP000250043"/>
    </source>
</evidence>
<dbReference type="AlphaFoldDB" id="A0A8E2DNA9"/>
<proteinExistence type="predicted"/>